<comment type="caution">
    <text evidence="1">The sequence shown here is derived from an EMBL/GenBank/DDBJ whole genome shotgun (WGS) entry which is preliminary data.</text>
</comment>
<evidence type="ECO:0000313" key="1">
    <source>
        <dbReference type="EMBL" id="MPM86936.1"/>
    </source>
</evidence>
<gene>
    <name evidence="1" type="ORF">SDC9_134029</name>
</gene>
<proteinExistence type="predicted"/>
<dbReference type="AlphaFoldDB" id="A0A645DBW0"/>
<protein>
    <submittedName>
        <fullName evidence="1">Uncharacterized protein</fullName>
    </submittedName>
</protein>
<accession>A0A645DBW0</accession>
<organism evidence="1">
    <name type="scientific">bioreactor metagenome</name>
    <dbReference type="NCBI Taxonomy" id="1076179"/>
    <lineage>
        <taxon>unclassified sequences</taxon>
        <taxon>metagenomes</taxon>
        <taxon>ecological metagenomes</taxon>
    </lineage>
</organism>
<dbReference type="EMBL" id="VSSQ01034859">
    <property type="protein sequence ID" value="MPM86936.1"/>
    <property type="molecule type" value="Genomic_DNA"/>
</dbReference>
<name>A0A645DBW0_9ZZZZ</name>
<reference evidence="1" key="1">
    <citation type="submission" date="2019-08" db="EMBL/GenBank/DDBJ databases">
        <authorList>
            <person name="Kucharzyk K."/>
            <person name="Murdoch R.W."/>
            <person name="Higgins S."/>
            <person name="Loffler F."/>
        </authorList>
    </citation>
    <scope>NUCLEOTIDE SEQUENCE</scope>
</reference>
<sequence>MSCSLTADHLHRFLLQKIVEQAHGIRPSPYTGDQVVRQTPCLQEYLTADFLTDDFLEIAHHGGKRMRSHDRSQHIVGVLHLPCPFAHGFVHGILERPGTRHHRMNRCTKKTHPVDIQSLPLTIDTPHEHFALQAQQGGNGGGSHTMLSGSCFSNDAFLAHIFRQQALSEHIVDLMRACMVQILALEVDVGTAQVTAHIRCIGQQAWPPGIVGIQLGQFCLEAGIVLPPAVGLLQFQYCRHQSFGDVLPTIDSKSSFLHSELLQRSIDVSMHRINRDCPFFISVSPI</sequence>